<keyword evidence="4" id="KW-1185">Reference proteome</keyword>
<dbReference type="Proteomes" id="UP000193719">
    <property type="component" value="Unassembled WGS sequence"/>
</dbReference>
<organism evidence="3 4">
    <name type="scientific">Piromyces finnis</name>
    <dbReference type="NCBI Taxonomy" id="1754191"/>
    <lineage>
        <taxon>Eukaryota</taxon>
        <taxon>Fungi</taxon>
        <taxon>Fungi incertae sedis</taxon>
        <taxon>Chytridiomycota</taxon>
        <taxon>Chytridiomycota incertae sedis</taxon>
        <taxon>Neocallimastigomycetes</taxon>
        <taxon>Neocallimastigales</taxon>
        <taxon>Neocallimastigaceae</taxon>
        <taxon>Piromyces</taxon>
    </lineage>
</organism>
<dbReference type="EMBL" id="MCFH01000003">
    <property type="protein sequence ID" value="ORX59361.1"/>
    <property type="molecule type" value="Genomic_DNA"/>
</dbReference>
<reference evidence="3 4" key="2">
    <citation type="submission" date="2016-08" db="EMBL/GenBank/DDBJ databases">
        <title>Pervasive Adenine N6-methylation of Active Genes in Fungi.</title>
        <authorList>
            <consortium name="DOE Joint Genome Institute"/>
            <person name="Mondo S.J."/>
            <person name="Dannebaum R.O."/>
            <person name="Kuo R.C."/>
            <person name="Labutti K."/>
            <person name="Haridas S."/>
            <person name="Kuo A."/>
            <person name="Salamov A."/>
            <person name="Ahrendt S.R."/>
            <person name="Lipzen A."/>
            <person name="Sullivan W."/>
            <person name="Andreopoulos W.B."/>
            <person name="Clum A."/>
            <person name="Lindquist E."/>
            <person name="Daum C."/>
            <person name="Ramamoorthy G.K."/>
            <person name="Gryganskyi A."/>
            <person name="Culley D."/>
            <person name="Magnuson J.K."/>
            <person name="James T.Y."/>
            <person name="O'Malley M.A."/>
            <person name="Stajich J.E."/>
            <person name="Spatafora J.W."/>
            <person name="Visel A."/>
            <person name="Grigoriev I.V."/>
        </authorList>
    </citation>
    <scope>NUCLEOTIDE SEQUENCE [LARGE SCALE GENOMIC DNA]</scope>
    <source>
        <strain evidence="4">finn</strain>
    </source>
</reference>
<dbReference type="AlphaFoldDB" id="A0A1Y1VLM1"/>
<evidence type="ECO:0000256" key="1">
    <source>
        <dbReference type="SAM" id="Phobius"/>
    </source>
</evidence>
<protein>
    <submittedName>
        <fullName evidence="3">Uncharacterized protein</fullName>
    </submittedName>
</protein>
<comment type="caution">
    <text evidence="3">The sequence shown here is derived from an EMBL/GenBank/DDBJ whole genome shotgun (WGS) entry which is preliminary data.</text>
</comment>
<accession>A0A1Y1VLM1</accession>
<keyword evidence="2" id="KW-0732">Signal</keyword>
<dbReference type="OrthoDB" id="2124365at2759"/>
<feature type="chain" id="PRO_5012056167" evidence="2">
    <location>
        <begin position="23"/>
        <end position="209"/>
    </location>
</feature>
<feature type="transmembrane region" description="Helical" evidence="1">
    <location>
        <begin position="189"/>
        <end position="208"/>
    </location>
</feature>
<keyword evidence="1" id="KW-1133">Transmembrane helix</keyword>
<proteinExistence type="predicted"/>
<name>A0A1Y1VLM1_9FUNG</name>
<keyword evidence="1" id="KW-0472">Membrane</keyword>
<reference evidence="3 4" key="1">
    <citation type="submission" date="2016-08" db="EMBL/GenBank/DDBJ databases">
        <title>Genomes of anaerobic fungi encode conserved fungal cellulosomes for biomass hydrolysis.</title>
        <authorList>
            <consortium name="DOE Joint Genome Institute"/>
            <person name="Haitjema C.H."/>
            <person name="Gilmore S.P."/>
            <person name="Henske J.K."/>
            <person name="Solomon K.V."/>
            <person name="De Groot R."/>
            <person name="Kuo A."/>
            <person name="Mondo S.J."/>
            <person name="Salamov A.A."/>
            <person name="Labutti K."/>
            <person name="Zhao Z."/>
            <person name="Chiniquy J."/>
            <person name="Barry K."/>
            <person name="Brewer H.M."/>
            <person name="Purvine S.O."/>
            <person name="Wright A.T."/>
            <person name="Boxma B."/>
            <person name="Van Alen T."/>
            <person name="Hackstein J.H."/>
            <person name="Baker S.E."/>
            <person name="Grigoriev I.V."/>
            <person name="O'Malley M.A."/>
        </authorList>
    </citation>
    <scope>NUCLEOTIDE SEQUENCE [LARGE SCALE GENOMIC DNA]</scope>
    <source>
        <strain evidence="4">finn</strain>
    </source>
</reference>
<evidence type="ECO:0000256" key="2">
    <source>
        <dbReference type="SAM" id="SignalP"/>
    </source>
</evidence>
<gene>
    <name evidence="3" type="ORF">BCR36DRAFT_579950</name>
</gene>
<feature type="signal peptide" evidence="2">
    <location>
        <begin position="1"/>
        <end position="22"/>
    </location>
</feature>
<evidence type="ECO:0000313" key="3">
    <source>
        <dbReference type="EMBL" id="ORX59361.1"/>
    </source>
</evidence>
<keyword evidence="1" id="KW-0812">Transmembrane</keyword>
<sequence>MICQYIIALVFFIASTFCTTCGRDIPCLAENAQMTFLGRVINVEKTNSTYFSAEVQPLCTMYSTVQNTKLDEEEFQRTVFIDGFGTHAGGSCNADSGIVGDTNIFFVWVNASRVHGVARRFGLYDPCYGAFKYTDENANQLNNFMASHNSMVPTPTGKECPSDAGKPGVSSNGMSGSINLEDGFSSNAMMKYTLSFVAILASLLALFIM</sequence>
<evidence type="ECO:0000313" key="4">
    <source>
        <dbReference type="Proteomes" id="UP000193719"/>
    </source>
</evidence>